<evidence type="ECO:0000256" key="9">
    <source>
        <dbReference type="SAM" id="MobiDB-lite"/>
    </source>
</evidence>
<dbReference type="PANTHER" id="PTHR28259">
    <property type="entry name" value="FLUORIDE EXPORT PROTEIN 1-RELATED"/>
    <property type="match status" value="1"/>
</dbReference>
<comment type="function">
    <text evidence="1">Fluoride channel required for the rapid expulsion of cytoplasmic fluoride.</text>
</comment>
<protein>
    <submittedName>
        <fullName evidence="11">Fluoride transporter</fullName>
    </submittedName>
</protein>
<comment type="similarity">
    <text evidence="7">Belongs to the fluoride channel Fluc/FEX (TC 1.A.43) family.</text>
</comment>
<evidence type="ECO:0000256" key="10">
    <source>
        <dbReference type="SAM" id="Phobius"/>
    </source>
</evidence>
<feature type="region of interest" description="Disordered" evidence="9">
    <location>
        <begin position="1"/>
        <end position="54"/>
    </location>
</feature>
<dbReference type="PANTHER" id="PTHR28259:SF1">
    <property type="entry name" value="FLUORIDE EXPORT PROTEIN 1-RELATED"/>
    <property type="match status" value="1"/>
</dbReference>
<comment type="catalytic activity">
    <reaction evidence="8">
        <text>fluoride(in) = fluoride(out)</text>
        <dbReference type="Rhea" id="RHEA:76159"/>
        <dbReference type="ChEBI" id="CHEBI:17051"/>
    </reaction>
    <physiologicalReaction direction="left-to-right" evidence="8">
        <dbReference type="Rhea" id="RHEA:76160"/>
    </physiologicalReaction>
</comment>
<feature type="transmembrane region" description="Helical" evidence="10">
    <location>
        <begin position="347"/>
        <end position="364"/>
    </location>
</feature>
<accession>A0AAV5QZC2</accession>
<dbReference type="EMBL" id="BTGB01000001">
    <property type="protein sequence ID" value="GMM44385.1"/>
    <property type="molecule type" value="Genomic_DNA"/>
</dbReference>
<feature type="transmembrane region" description="Helical" evidence="10">
    <location>
        <begin position="385"/>
        <end position="406"/>
    </location>
</feature>
<keyword evidence="6 10" id="KW-0472">Membrane</keyword>
<evidence type="ECO:0000313" key="12">
    <source>
        <dbReference type="Proteomes" id="UP001378960"/>
    </source>
</evidence>
<evidence type="ECO:0000256" key="4">
    <source>
        <dbReference type="ARBA" id="ARBA00022692"/>
    </source>
</evidence>
<feature type="transmembrane region" description="Helical" evidence="10">
    <location>
        <begin position="234"/>
        <end position="258"/>
    </location>
</feature>
<feature type="compositionally biased region" description="Basic and acidic residues" evidence="9">
    <location>
        <begin position="39"/>
        <end position="54"/>
    </location>
</feature>
<evidence type="ECO:0000256" key="8">
    <source>
        <dbReference type="ARBA" id="ARBA00035585"/>
    </source>
</evidence>
<dbReference type="Pfam" id="PF02537">
    <property type="entry name" value="CRCB"/>
    <property type="match status" value="2"/>
</dbReference>
<evidence type="ECO:0000313" key="11">
    <source>
        <dbReference type="EMBL" id="GMM44385.1"/>
    </source>
</evidence>
<evidence type="ECO:0000256" key="7">
    <source>
        <dbReference type="ARBA" id="ARBA00035120"/>
    </source>
</evidence>
<evidence type="ECO:0000256" key="3">
    <source>
        <dbReference type="ARBA" id="ARBA00022475"/>
    </source>
</evidence>
<dbReference type="Proteomes" id="UP001378960">
    <property type="component" value="Unassembled WGS sequence"/>
</dbReference>
<comment type="subcellular location">
    <subcellularLocation>
        <location evidence="2">Cell membrane</location>
        <topology evidence="2">Multi-pass membrane protein</topology>
    </subcellularLocation>
</comment>
<feature type="transmembrane region" description="Helical" evidence="10">
    <location>
        <begin position="270"/>
        <end position="297"/>
    </location>
</feature>
<comment type="caution">
    <text evidence="11">The sequence shown here is derived from an EMBL/GenBank/DDBJ whole genome shotgun (WGS) entry which is preliminary data.</text>
</comment>
<organism evidence="11 12">
    <name type="scientific">Pichia kluyveri</name>
    <name type="common">Yeast</name>
    <dbReference type="NCBI Taxonomy" id="36015"/>
    <lineage>
        <taxon>Eukaryota</taxon>
        <taxon>Fungi</taxon>
        <taxon>Dikarya</taxon>
        <taxon>Ascomycota</taxon>
        <taxon>Saccharomycotina</taxon>
        <taxon>Pichiomycetes</taxon>
        <taxon>Pichiales</taxon>
        <taxon>Pichiaceae</taxon>
        <taxon>Pichia</taxon>
    </lineage>
</organism>
<feature type="transmembrane region" description="Helical" evidence="10">
    <location>
        <begin position="192"/>
        <end position="213"/>
    </location>
</feature>
<feature type="transmembrane region" description="Helical" evidence="10">
    <location>
        <begin position="154"/>
        <end position="172"/>
    </location>
</feature>
<dbReference type="GO" id="GO:1903425">
    <property type="term" value="F:fluoride transmembrane transporter activity"/>
    <property type="evidence" value="ECO:0007669"/>
    <property type="project" value="TreeGrafter"/>
</dbReference>
<evidence type="ECO:0000256" key="1">
    <source>
        <dbReference type="ARBA" id="ARBA00002598"/>
    </source>
</evidence>
<dbReference type="GO" id="GO:0005886">
    <property type="term" value="C:plasma membrane"/>
    <property type="evidence" value="ECO:0007669"/>
    <property type="project" value="UniProtKB-SubCell"/>
</dbReference>
<sequence length="485" mass="55276">MSLKTDDDDQSANFDKYGEDITEQHKPLFNSEIPSNEARPNELKQVETKQDDKPISIQKIKSNLSENLNNWNTSKPYKKLYQTAVDFATPMDLLEDLKRKKDDVGYESDGIRFAPISQTEQEKENEEFPNDHKSRYWTPKNIMNIEDAPYSNRLVIILLMLSFSYFGNLARISFQSLLTYQNAYIYYNPGTLIWINFTSCVIAGFADSAYDFWDAMSQGSNRHLNLKQIPLHTGITAGFCGCFSTYSGVISELVFVTINGSLPVPNNGYGVMQFFAVLITQFGLCFFGIYLGGDLAYGFDYFFVPYIKPYVSIRTCRFLEFFIIILGIVATIINIVLSAVLDYDNTYKKRYSIACLFGVFGCHLRYKLMELNGKIISKWFPTGTYIVNVSACIILAVLNLLLYGYSDKENKVRLITNPVYICIIKAFANGFCGSLSTFAAMVTEMVNMGNPKYRYTYFSIMFISCFIPVLLILGCYYWTKGMAPV</sequence>
<name>A0AAV5QZC2_PICKL</name>
<dbReference type="InterPro" id="IPR003691">
    <property type="entry name" value="FluC"/>
</dbReference>
<keyword evidence="3" id="KW-1003">Cell membrane</keyword>
<dbReference type="AlphaFoldDB" id="A0AAV5QZC2"/>
<evidence type="ECO:0000256" key="2">
    <source>
        <dbReference type="ARBA" id="ARBA00004651"/>
    </source>
</evidence>
<evidence type="ECO:0000256" key="6">
    <source>
        <dbReference type="ARBA" id="ARBA00023136"/>
    </source>
</evidence>
<keyword evidence="12" id="KW-1185">Reference proteome</keyword>
<feature type="transmembrane region" description="Helical" evidence="10">
    <location>
        <begin position="318"/>
        <end position="341"/>
    </location>
</feature>
<feature type="transmembrane region" description="Helical" evidence="10">
    <location>
        <begin position="418"/>
        <end position="443"/>
    </location>
</feature>
<feature type="transmembrane region" description="Helical" evidence="10">
    <location>
        <begin position="455"/>
        <end position="479"/>
    </location>
</feature>
<gene>
    <name evidence="11" type="ORF">DAPK24_009600</name>
</gene>
<evidence type="ECO:0000256" key="5">
    <source>
        <dbReference type="ARBA" id="ARBA00022989"/>
    </source>
</evidence>
<feature type="compositionally biased region" description="Acidic residues" evidence="9">
    <location>
        <begin position="1"/>
        <end position="10"/>
    </location>
</feature>
<reference evidence="11 12" key="1">
    <citation type="journal article" date="2023" name="Elife">
        <title>Identification of key yeast species and microbe-microbe interactions impacting larval growth of Drosophila in the wild.</title>
        <authorList>
            <person name="Mure A."/>
            <person name="Sugiura Y."/>
            <person name="Maeda R."/>
            <person name="Honda K."/>
            <person name="Sakurai N."/>
            <person name="Takahashi Y."/>
            <person name="Watada M."/>
            <person name="Katoh T."/>
            <person name="Gotoh A."/>
            <person name="Gotoh Y."/>
            <person name="Taniguchi I."/>
            <person name="Nakamura K."/>
            <person name="Hayashi T."/>
            <person name="Katayama T."/>
            <person name="Uemura T."/>
            <person name="Hattori Y."/>
        </authorList>
    </citation>
    <scope>NUCLEOTIDE SEQUENCE [LARGE SCALE GENOMIC DNA]</scope>
    <source>
        <strain evidence="11 12">PK-24</strain>
    </source>
</reference>
<proteinExistence type="inferred from homology"/>
<feature type="compositionally biased region" description="Basic and acidic residues" evidence="9">
    <location>
        <begin position="16"/>
        <end position="26"/>
    </location>
</feature>
<keyword evidence="4 10" id="KW-0812">Transmembrane</keyword>
<keyword evidence="5 10" id="KW-1133">Transmembrane helix</keyword>